<keyword evidence="2 3" id="KW-0378">Hydrolase</keyword>
<gene>
    <name evidence="3" type="primary">rppH</name>
    <name evidence="3" type="synonym">nudH</name>
    <name evidence="5" type="ORF">D9R14_15855</name>
</gene>
<dbReference type="HAMAP" id="MF_00298">
    <property type="entry name" value="Nudix_RppH"/>
    <property type="match status" value="1"/>
</dbReference>
<dbReference type="InterPro" id="IPR015797">
    <property type="entry name" value="NUDIX_hydrolase-like_dom_sf"/>
</dbReference>
<comment type="cofactor">
    <cofactor evidence="1">
        <name>Mn(2+)</name>
        <dbReference type="ChEBI" id="CHEBI:29035"/>
    </cofactor>
</comment>
<dbReference type="GO" id="GO:0008893">
    <property type="term" value="F:guanosine-3',5'-bis(diphosphate) 3'-diphosphatase activity"/>
    <property type="evidence" value="ECO:0007669"/>
    <property type="project" value="TreeGrafter"/>
</dbReference>
<dbReference type="GO" id="GO:0034432">
    <property type="term" value="F:bis(5'-adenosyl)-pentaphosphatase activity"/>
    <property type="evidence" value="ECO:0007669"/>
    <property type="project" value="TreeGrafter"/>
</dbReference>
<dbReference type="NCBIfam" id="NF001938">
    <property type="entry name" value="PRK00714.1-5"/>
    <property type="match status" value="1"/>
</dbReference>
<evidence type="ECO:0000256" key="1">
    <source>
        <dbReference type="ARBA" id="ARBA00001936"/>
    </source>
</evidence>
<comment type="caution">
    <text evidence="5">The sequence shown here is derived from an EMBL/GenBank/DDBJ whole genome shotgun (WGS) entry which is preliminary data.</text>
</comment>
<dbReference type="InterPro" id="IPR022927">
    <property type="entry name" value="RppH"/>
</dbReference>
<accession>A0A3L7A899</accession>
<feature type="domain" description="Nudix hydrolase" evidence="4">
    <location>
        <begin position="23"/>
        <end position="175"/>
    </location>
</feature>
<feature type="short sequence motif" description="Nudix box" evidence="3">
    <location>
        <begin position="62"/>
        <end position="83"/>
    </location>
</feature>
<name>A0A3L7A899_9HYPH</name>
<evidence type="ECO:0000313" key="5">
    <source>
        <dbReference type="EMBL" id="RLP76284.1"/>
    </source>
</evidence>
<evidence type="ECO:0000256" key="2">
    <source>
        <dbReference type="ARBA" id="ARBA00022801"/>
    </source>
</evidence>
<protein>
    <recommendedName>
        <fullName evidence="3">RNA pyrophosphohydrolase</fullName>
        <ecNumber evidence="3">3.6.1.-</ecNumber>
    </recommendedName>
    <alternativeName>
        <fullName evidence="3">(Di)nucleoside polyphosphate hydrolase</fullName>
    </alternativeName>
</protein>
<comment type="function">
    <text evidence="3">Accelerates the degradation of transcripts by removing pyrophosphate from the 5'-end of triphosphorylated RNA, leading to a more labile monophosphorylated state that can stimulate subsequent ribonuclease cleavage.</text>
</comment>
<dbReference type="Pfam" id="PF00293">
    <property type="entry name" value="NUDIX"/>
    <property type="match status" value="1"/>
</dbReference>
<dbReference type="RefSeq" id="WP_121624314.1">
    <property type="nucleotide sequence ID" value="NZ_JACIIW010000005.1"/>
</dbReference>
<reference evidence="5 6" key="1">
    <citation type="submission" date="2018-10" db="EMBL/GenBank/DDBJ databases">
        <title>Xanthobacter tagetidis genome sequencing and assembly.</title>
        <authorList>
            <person name="Maclea K.S."/>
            <person name="Goen A.E."/>
            <person name="Fatima S.A."/>
        </authorList>
    </citation>
    <scope>NUCLEOTIDE SEQUENCE [LARGE SCALE GENOMIC DNA]</scope>
    <source>
        <strain evidence="5 6">ATCC 700314</strain>
    </source>
</reference>
<evidence type="ECO:0000313" key="6">
    <source>
        <dbReference type="Proteomes" id="UP000269692"/>
    </source>
</evidence>
<sequence length="183" mass="21042">MSKHEKHEAKHEPRHEPRHDALAYRPCVGLCVFNPAGRVFLGQRLKGPEHVDATYSWQLPQGGIDPGEEPFEAALRELYEETSIRSVTRLAEVEDWLTYDLPGRVAKDAWKGRFRGQTQKWFALRFTGSEAEIDIAQPGGGGHKPEFSAWRWEDIDRVADLVIPFKRDVYVRVVKEFRRFAAA</sequence>
<dbReference type="PROSITE" id="PS51462">
    <property type="entry name" value="NUDIX"/>
    <property type="match status" value="1"/>
</dbReference>
<organism evidence="5 6">
    <name type="scientific">Xanthobacter tagetidis</name>
    <dbReference type="NCBI Taxonomy" id="60216"/>
    <lineage>
        <taxon>Bacteria</taxon>
        <taxon>Pseudomonadati</taxon>
        <taxon>Pseudomonadota</taxon>
        <taxon>Alphaproteobacteria</taxon>
        <taxon>Hyphomicrobiales</taxon>
        <taxon>Xanthobacteraceae</taxon>
        <taxon>Xanthobacter</taxon>
    </lineage>
</organism>
<dbReference type="AlphaFoldDB" id="A0A3L7A899"/>
<dbReference type="PRINTS" id="PR00502">
    <property type="entry name" value="NUDIXFAMILY"/>
</dbReference>
<dbReference type="CDD" id="cd03671">
    <property type="entry name" value="NUDIX_Ap4A_hydrolase_plant_like"/>
    <property type="match status" value="1"/>
</dbReference>
<keyword evidence="6" id="KW-1185">Reference proteome</keyword>
<comment type="similarity">
    <text evidence="3">Belongs to the Nudix hydrolase family. RppH subfamily.</text>
</comment>
<dbReference type="PANTHER" id="PTHR11839">
    <property type="entry name" value="UDP/ADP-SUGAR PYROPHOSPHATASE"/>
    <property type="match status" value="1"/>
</dbReference>
<dbReference type="EC" id="3.6.1.-" evidence="3"/>
<dbReference type="InterPro" id="IPR000086">
    <property type="entry name" value="NUDIX_hydrolase_dom"/>
</dbReference>
<dbReference type="Gene3D" id="3.90.79.10">
    <property type="entry name" value="Nucleoside Triphosphate Pyrophosphohydrolase"/>
    <property type="match status" value="1"/>
</dbReference>
<dbReference type="SUPFAM" id="SSF55811">
    <property type="entry name" value="Nudix"/>
    <property type="match status" value="1"/>
</dbReference>
<dbReference type="EMBL" id="RCTF01000013">
    <property type="protein sequence ID" value="RLP76284.1"/>
    <property type="molecule type" value="Genomic_DNA"/>
</dbReference>
<evidence type="ECO:0000256" key="3">
    <source>
        <dbReference type="HAMAP-Rule" id="MF_00298"/>
    </source>
</evidence>
<dbReference type="InterPro" id="IPR020476">
    <property type="entry name" value="Nudix_hydrolase"/>
</dbReference>
<comment type="cofactor">
    <cofactor evidence="3">
        <name>a divalent metal cation</name>
        <dbReference type="ChEBI" id="CHEBI:60240"/>
    </cofactor>
</comment>
<dbReference type="GO" id="GO:0006753">
    <property type="term" value="P:nucleoside phosphate metabolic process"/>
    <property type="evidence" value="ECO:0007669"/>
    <property type="project" value="TreeGrafter"/>
</dbReference>
<dbReference type="OrthoDB" id="9816040at2"/>
<proteinExistence type="inferred from homology"/>
<dbReference type="PANTHER" id="PTHR11839:SF22">
    <property type="entry name" value="NUDIX HYDROLASE 26, CHLOROPLASTIC"/>
    <property type="match status" value="1"/>
</dbReference>
<dbReference type="GO" id="GO:0019693">
    <property type="term" value="P:ribose phosphate metabolic process"/>
    <property type="evidence" value="ECO:0007669"/>
    <property type="project" value="TreeGrafter"/>
</dbReference>
<evidence type="ECO:0000259" key="4">
    <source>
        <dbReference type="PROSITE" id="PS51462"/>
    </source>
</evidence>
<dbReference type="Proteomes" id="UP000269692">
    <property type="component" value="Unassembled WGS sequence"/>
</dbReference>